<sequence length="134" mass="15932">MHSSLRLEEIFENILLYLDRKTIAALGQTCRTFHEPSLDALWFHLSSLTPLVKTLPRDLWKIDERQNFNNIVIQRPMGLEDWTTFRRNARRVRSLKIFSEQPEEAAIFALVSTPPDPSYLFPNLRQLHWIDWLE</sequence>
<comment type="caution">
    <text evidence="1">The sequence shown here is derived from an EMBL/GenBank/DDBJ whole genome shotgun (WGS) entry which is preliminary data.</text>
</comment>
<organism evidence="1 2">
    <name type="scientific">Hygrophoropsis aurantiaca</name>
    <dbReference type="NCBI Taxonomy" id="72124"/>
    <lineage>
        <taxon>Eukaryota</taxon>
        <taxon>Fungi</taxon>
        <taxon>Dikarya</taxon>
        <taxon>Basidiomycota</taxon>
        <taxon>Agaricomycotina</taxon>
        <taxon>Agaricomycetes</taxon>
        <taxon>Agaricomycetidae</taxon>
        <taxon>Boletales</taxon>
        <taxon>Coniophorineae</taxon>
        <taxon>Hygrophoropsidaceae</taxon>
        <taxon>Hygrophoropsis</taxon>
    </lineage>
</organism>
<keyword evidence="2" id="KW-1185">Reference proteome</keyword>
<name>A0ACB7ZWF4_9AGAM</name>
<reference evidence="1" key="1">
    <citation type="journal article" date="2021" name="New Phytol.">
        <title>Evolutionary innovations through gain and loss of genes in the ectomycorrhizal Boletales.</title>
        <authorList>
            <person name="Wu G."/>
            <person name="Miyauchi S."/>
            <person name="Morin E."/>
            <person name="Kuo A."/>
            <person name="Drula E."/>
            <person name="Varga T."/>
            <person name="Kohler A."/>
            <person name="Feng B."/>
            <person name="Cao Y."/>
            <person name="Lipzen A."/>
            <person name="Daum C."/>
            <person name="Hundley H."/>
            <person name="Pangilinan J."/>
            <person name="Johnson J."/>
            <person name="Barry K."/>
            <person name="LaButti K."/>
            <person name="Ng V."/>
            <person name="Ahrendt S."/>
            <person name="Min B."/>
            <person name="Choi I.G."/>
            <person name="Park H."/>
            <person name="Plett J.M."/>
            <person name="Magnuson J."/>
            <person name="Spatafora J.W."/>
            <person name="Nagy L.G."/>
            <person name="Henrissat B."/>
            <person name="Grigoriev I.V."/>
            <person name="Yang Z.L."/>
            <person name="Xu J."/>
            <person name="Martin F.M."/>
        </authorList>
    </citation>
    <scope>NUCLEOTIDE SEQUENCE</scope>
    <source>
        <strain evidence="1">ATCC 28755</strain>
    </source>
</reference>
<dbReference type="EMBL" id="MU268283">
    <property type="protein sequence ID" value="KAH7905062.1"/>
    <property type="molecule type" value="Genomic_DNA"/>
</dbReference>
<evidence type="ECO:0000313" key="1">
    <source>
        <dbReference type="EMBL" id="KAH7905062.1"/>
    </source>
</evidence>
<feature type="non-terminal residue" evidence="1">
    <location>
        <position position="134"/>
    </location>
</feature>
<proteinExistence type="predicted"/>
<evidence type="ECO:0000313" key="2">
    <source>
        <dbReference type="Proteomes" id="UP000790377"/>
    </source>
</evidence>
<gene>
    <name evidence="1" type="ORF">BJ138DRAFT_821747</name>
</gene>
<accession>A0ACB7ZWF4</accession>
<dbReference type="Proteomes" id="UP000790377">
    <property type="component" value="Unassembled WGS sequence"/>
</dbReference>
<protein>
    <submittedName>
        <fullName evidence="1">Uncharacterized protein</fullName>
    </submittedName>
</protein>